<accession>A0A849AUN4</accession>
<keyword evidence="2" id="KW-0472">Membrane</keyword>
<name>A0A849AUN4_9MICO</name>
<gene>
    <name evidence="3" type="ORF">HLA91_13180</name>
</gene>
<organism evidence="3 4">
    <name type="scientific">Brevibacterium luteolum</name>
    <dbReference type="NCBI Taxonomy" id="199591"/>
    <lineage>
        <taxon>Bacteria</taxon>
        <taxon>Bacillati</taxon>
        <taxon>Actinomycetota</taxon>
        <taxon>Actinomycetes</taxon>
        <taxon>Micrococcales</taxon>
        <taxon>Brevibacteriaceae</taxon>
        <taxon>Brevibacterium</taxon>
    </lineage>
</organism>
<proteinExistence type="predicted"/>
<feature type="transmembrane region" description="Helical" evidence="2">
    <location>
        <begin position="24"/>
        <end position="47"/>
    </location>
</feature>
<dbReference type="AlphaFoldDB" id="A0A849AUN4"/>
<evidence type="ECO:0000313" key="4">
    <source>
        <dbReference type="Proteomes" id="UP000549517"/>
    </source>
</evidence>
<sequence length="57" mass="5952">MVCPPPLVAASPAQDSSSSPAARLGALPCIVVLSLAIVLFSVFPQIVTWLPEVLYSE</sequence>
<evidence type="ECO:0000313" key="3">
    <source>
        <dbReference type="EMBL" id="NNG80313.1"/>
    </source>
</evidence>
<protein>
    <submittedName>
        <fullName evidence="3">Uncharacterized protein</fullName>
    </submittedName>
</protein>
<evidence type="ECO:0000256" key="2">
    <source>
        <dbReference type="SAM" id="Phobius"/>
    </source>
</evidence>
<keyword evidence="2" id="KW-1133">Transmembrane helix</keyword>
<comment type="caution">
    <text evidence="3">The sequence shown here is derived from an EMBL/GenBank/DDBJ whole genome shotgun (WGS) entry which is preliminary data.</text>
</comment>
<dbReference type="RefSeq" id="WP_170275041.1">
    <property type="nucleotide sequence ID" value="NZ_BAAAKH010000004.1"/>
</dbReference>
<reference evidence="3 4" key="1">
    <citation type="submission" date="2020-05" db="EMBL/GenBank/DDBJ databases">
        <title>MicrobeNet Type strains.</title>
        <authorList>
            <person name="Nicholson A.C."/>
        </authorList>
    </citation>
    <scope>NUCLEOTIDE SEQUENCE [LARGE SCALE GENOMIC DNA]</scope>
    <source>
        <strain evidence="3 4">CCUG 46604</strain>
    </source>
</reference>
<feature type="region of interest" description="Disordered" evidence="1">
    <location>
        <begin position="1"/>
        <end position="20"/>
    </location>
</feature>
<evidence type="ECO:0000256" key="1">
    <source>
        <dbReference type="SAM" id="MobiDB-lite"/>
    </source>
</evidence>
<dbReference type="Proteomes" id="UP000549517">
    <property type="component" value="Unassembled WGS sequence"/>
</dbReference>
<feature type="compositionally biased region" description="Low complexity" evidence="1">
    <location>
        <begin position="9"/>
        <end position="20"/>
    </location>
</feature>
<keyword evidence="2" id="KW-0812">Transmembrane</keyword>
<dbReference type="EMBL" id="JABEMC010000013">
    <property type="protein sequence ID" value="NNG80313.1"/>
    <property type="molecule type" value="Genomic_DNA"/>
</dbReference>